<protein>
    <submittedName>
        <fullName evidence="1">Phosphonatase-like hydrolase</fullName>
    </submittedName>
</protein>
<dbReference type="SFLD" id="SFLDG01129">
    <property type="entry name" value="C1.5:_HAD__Beta-PGM__Phosphata"/>
    <property type="match status" value="1"/>
</dbReference>
<dbReference type="InterPro" id="IPR036412">
    <property type="entry name" value="HAD-like_sf"/>
</dbReference>
<name>A0A1M5FNY0_SALEC</name>
<accession>A0A1M5FNY0</accession>
<dbReference type="Gene3D" id="1.10.150.240">
    <property type="entry name" value="Putative phosphatase, domain 2"/>
    <property type="match status" value="1"/>
</dbReference>
<evidence type="ECO:0000313" key="2">
    <source>
        <dbReference type="Proteomes" id="UP000183945"/>
    </source>
</evidence>
<dbReference type="NCBIfam" id="TIGR01549">
    <property type="entry name" value="HAD-SF-IA-v1"/>
    <property type="match status" value="1"/>
</dbReference>
<dbReference type="InterPro" id="IPR041492">
    <property type="entry name" value="HAD_2"/>
</dbReference>
<dbReference type="InterPro" id="IPR050155">
    <property type="entry name" value="HAD-like_hydrolase_sf"/>
</dbReference>
<dbReference type="EMBL" id="FQVT01000003">
    <property type="protein sequence ID" value="SHF93267.1"/>
    <property type="molecule type" value="Genomic_DNA"/>
</dbReference>
<dbReference type="InterPro" id="IPR006439">
    <property type="entry name" value="HAD-SF_hydro_IA"/>
</dbReference>
<dbReference type="GO" id="GO:0006281">
    <property type="term" value="P:DNA repair"/>
    <property type="evidence" value="ECO:0007669"/>
    <property type="project" value="TreeGrafter"/>
</dbReference>
<dbReference type="GO" id="GO:0008967">
    <property type="term" value="F:phosphoglycolate phosphatase activity"/>
    <property type="evidence" value="ECO:0007669"/>
    <property type="project" value="TreeGrafter"/>
</dbReference>
<keyword evidence="2" id="KW-1185">Reference proteome</keyword>
<dbReference type="InterPro" id="IPR023214">
    <property type="entry name" value="HAD_sf"/>
</dbReference>
<proteinExistence type="predicted"/>
<dbReference type="SFLD" id="SFLDS00003">
    <property type="entry name" value="Haloacid_Dehalogenase"/>
    <property type="match status" value="1"/>
</dbReference>
<dbReference type="PANTHER" id="PTHR43434">
    <property type="entry name" value="PHOSPHOGLYCOLATE PHOSPHATASE"/>
    <property type="match status" value="1"/>
</dbReference>
<reference evidence="2" key="1">
    <citation type="submission" date="2016-11" db="EMBL/GenBank/DDBJ databases">
        <authorList>
            <person name="Varghese N."/>
            <person name="Submissions S."/>
        </authorList>
    </citation>
    <scope>NUCLEOTIDE SEQUENCE [LARGE SCALE GENOMIC DNA]</scope>
    <source>
        <strain evidence="2">DSM 24579</strain>
    </source>
</reference>
<dbReference type="RefSeq" id="WP_072878272.1">
    <property type="nucleotide sequence ID" value="NZ_FQVT01000003.1"/>
</dbReference>
<dbReference type="Pfam" id="PF13419">
    <property type="entry name" value="HAD_2"/>
    <property type="match status" value="1"/>
</dbReference>
<dbReference type="STRING" id="1073325.SAMN05444483_103283"/>
<dbReference type="GO" id="GO:0005829">
    <property type="term" value="C:cytosol"/>
    <property type="evidence" value="ECO:0007669"/>
    <property type="project" value="TreeGrafter"/>
</dbReference>
<dbReference type="NCBIfam" id="TIGR03351">
    <property type="entry name" value="PhnX-like"/>
    <property type="match status" value="1"/>
</dbReference>
<dbReference type="Proteomes" id="UP000183945">
    <property type="component" value="Unassembled WGS sequence"/>
</dbReference>
<keyword evidence="1" id="KW-0378">Hydrolase</keyword>
<gene>
    <name evidence="1" type="ORF">SAMN05444483_103283</name>
</gene>
<dbReference type="SUPFAM" id="SSF56784">
    <property type="entry name" value="HAD-like"/>
    <property type="match status" value="1"/>
</dbReference>
<dbReference type="AlphaFoldDB" id="A0A1M5FNY0"/>
<dbReference type="InterPro" id="IPR023198">
    <property type="entry name" value="PGP-like_dom2"/>
</dbReference>
<dbReference type="Gene3D" id="3.40.50.1000">
    <property type="entry name" value="HAD superfamily/HAD-like"/>
    <property type="match status" value="1"/>
</dbReference>
<sequence>MVKNNKIALVVFDMAGTTVNENNIVYKTLQKAINNAGYSLSLEFVLKHAAGKEKKQAIIDILEQDNEVNEVLVDTVFNDFKGLLATAYKEMEVSTYPGTTELFSLLRRNKVKVALNTGYDLKTARQLVSKLNWSSGVEFDLLVTASDVERGRPEPEMIFLAMEKLGVTDSKLVVKIGDSIIDVEEGKNAKCGLSIGVTTGAHTREQIETASPDFIINSLMELENILLKA</sequence>
<organism evidence="1 2">
    <name type="scientific">Salegentibacter echinorum</name>
    <dbReference type="NCBI Taxonomy" id="1073325"/>
    <lineage>
        <taxon>Bacteria</taxon>
        <taxon>Pseudomonadati</taxon>
        <taxon>Bacteroidota</taxon>
        <taxon>Flavobacteriia</taxon>
        <taxon>Flavobacteriales</taxon>
        <taxon>Flavobacteriaceae</taxon>
        <taxon>Salegentibacter</taxon>
    </lineage>
</organism>
<dbReference type="InterPro" id="IPR022468">
    <property type="entry name" value="PhnX-like"/>
</dbReference>
<dbReference type="SFLD" id="SFLDG01135">
    <property type="entry name" value="C1.5.6:_HAD__Beta-PGM__Phospha"/>
    <property type="match status" value="1"/>
</dbReference>
<dbReference type="OrthoDB" id="5504491at2"/>
<dbReference type="PANTHER" id="PTHR43434:SF19">
    <property type="entry name" value="PHOSPHONOACETALDEHYDE HYDROLASE"/>
    <property type="match status" value="1"/>
</dbReference>
<evidence type="ECO:0000313" key="1">
    <source>
        <dbReference type="EMBL" id="SHF93267.1"/>
    </source>
</evidence>